<dbReference type="AlphaFoldDB" id="X1EDM7"/>
<reference evidence="8" key="1">
    <citation type="journal article" date="2014" name="Front. Microbiol.">
        <title>High frequency of phylogenetically diverse reductive dehalogenase-homologous genes in deep subseafloor sedimentary metagenomes.</title>
        <authorList>
            <person name="Kawai M."/>
            <person name="Futagami T."/>
            <person name="Toyoda A."/>
            <person name="Takaki Y."/>
            <person name="Nishi S."/>
            <person name="Hori S."/>
            <person name="Arai W."/>
            <person name="Tsubouchi T."/>
            <person name="Morono Y."/>
            <person name="Uchiyama I."/>
            <person name="Ito T."/>
            <person name="Fujiyama A."/>
            <person name="Inagaki F."/>
            <person name="Takami H."/>
        </authorList>
    </citation>
    <scope>NUCLEOTIDE SEQUENCE</scope>
    <source>
        <strain evidence="8">Expedition CK06-06</strain>
    </source>
</reference>
<organism evidence="8">
    <name type="scientific">marine sediment metagenome</name>
    <dbReference type="NCBI Taxonomy" id="412755"/>
    <lineage>
        <taxon>unclassified sequences</taxon>
        <taxon>metagenomes</taxon>
        <taxon>ecological metagenomes</taxon>
    </lineage>
</organism>
<comment type="similarity">
    <text evidence="2">Belongs to the UPF0718 family.</text>
</comment>
<keyword evidence="4 7" id="KW-0812">Transmembrane</keyword>
<evidence type="ECO:0000256" key="1">
    <source>
        <dbReference type="ARBA" id="ARBA00004651"/>
    </source>
</evidence>
<gene>
    <name evidence="8" type="ORF">S01H4_59192</name>
</gene>
<evidence type="ECO:0000256" key="5">
    <source>
        <dbReference type="ARBA" id="ARBA00022989"/>
    </source>
</evidence>
<evidence type="ECO:0000256" key="3">
    <source>
        <dbReference type="ARBA" id="ARBA00022475"/>
    </source>
</evidence>
<keyword evidence="5 7" id="KW-1133">Transmembrane helix</keyword>
<keyword evidence="3" id="KW-1003">Cell membrane</keyword>
<feature type="transmembrane region" description="Helical" evidence="7">
    <location>
        <begin position="101"/>
        <end position="121"/>
    </location>
</feature>
<evidence type="ECO:0000256" key="4">
    <source>
        <dbReference type="ARBA" id="ARBA00022692"/>
    </source>
</evidence>
<dbReference type="EMBL" id="BART01034679">
    <property type="protein sequence ID" value="GAH06768.1"/>
    <property type="molecule type" value="Genomic_DNA"/>
</dbReference>
<comment type="caution">
    <text evidence="8">The sequence shown here is derived from an EMBL/GenBank/DDBJ whole genome shotgun (WGS) entry which is preliminary data.</text>
</comment>
<dbReference type="GO" id="GO:0005886">
    <property type="term" value="C:plasma membrane"/>
    <property type="evidence" value="ECO:0007669"/>
    <property type="project" value="UniProtKB-SubCell"/>
</dbReference>
<dbReference type="InterPro" id="IPR005524">
    <property type="entry name" value="DUF318"/>
</dbReference>
<sequence length="122" mass="12655">MLIPTIIMGAIAIALILIGYFRGQGQHITGLKAALSMTIEILPLLIFAFIVAGMMQALIPNEIISKWIGEGSGLRGIFIGTVAGGIMPGGPYVSLPVAGGFLRTGASIGTIVAFLTGWSLWA</sequence>
<name>X1EDM7_9ZZZZ</name>
<proteinExistence type="inferred from homology"/>
<protein>
    <recommendedName>
        <fullName evidence="9">Permease</fullName>
    </recommendedName>
</protein>
<feature type="non-terminal residue" evidence="8">
    <location>
        <position position="122"/>
    </location>
</feature>
<feature type="transmembrane region" description="Helical" evidence="7">
    <location>
        <begin position="6"/>
        <end position="23"/>
    </location>
</feature>
<evidence type="ECO:0000256" key="7">
    <source>
        <dbReference type="SAM" id="Phobius"/>
    </source>
</evidence>
<keyword evidence="6 7" id="KW-0472">Membrane</keyword>
<evidence type="ECO:0000256" key="2">
    <source>
        <dbReference type="ARBA" id="ARBA00006386"/>
    </source>
</evidence>
<dbReference type="Pfam" id="PF03773">
    <property type="entry name" value="ArsP_1"/>
    <property type="match status" value="1"/>
</dbReference>
<feature type="transmembrane region" description="Helical" evidence="7">
    <location>
        <begin position="35"/>
        <end position="59"/>
    </location>
</feature>
<evidence type="ECO:0008006" key="9">
    <source>
        <dbReference type="Google" id="ProtNLM"/>
    </source>
</evidence>
<evidence type="ECO:0000256" key="6">
    <source>
        <dbReference type="ARBA" id="ARBA00023136"/>
    </source>
</evidence>
<comment type="subcellular location">
    <subcellularLocation>
        <location evidence="1">Cell membrane</location>
        <topology evidence="1">Multi-pass membrane protein</topology>
    </subcellularLocation>
</comment>
<accession>X1EDM7</accession>
<evidence type="ECO:0000313" key="8">
    <source>
        <dbReference type="EMBL" id="GAH06768.1"/>
    </source>
</evidence>